<dbReference type="GO" id="GO:0051015">
    <property type="term" value="F:actin filament binding"/>
    <property type="evidence" value="ECO:0007669"/>
    <property type="project" value="InterPro"/>
</dbReference>
<keyword evidence="11" id="KW-0206">Cytoskeleton</keyword>
<organism evidence="15 16">
    <name type="scientific">Knipowitschia caucasica</name>
    <name type="common">Caucasian dwarf goby</name>
    <name type="synonym">Pomatoschistus caucasicus</name>
    <dbReference type="NCBI Taxonomy" id="637954"/>
    <lineage>
        <taxon>Eukaryota</taxon>
        <taxon>Metazoa</taxon>
        <taxon>Chordata</taxon>
        <taxon>Craniata</taxon>
        <taxon>Vertebrata</taxon>
        <taxon>Euteleostomi</taxon>
        <taxon>Actinopterygii</taxon>
        <taxon>Neopterygii</taxon>
        <taxon>Teleostei</taxon>
        <taxon>Neoteleostei</taxon>
        <taxon>Acanthomorphata</taxon>
        <taxon>Gobiaria</taxon>
        <taxon>Gobiiformes</taxon>
        <taxon>Gobioidei</taxon>
        <taxon>Gobiidae</taxon>
        <taxon>Gobiinae</taxon>
        <taxon>Knipowitschia</taxon>
    </lineage>
</organism>
<keyword evidence="12" id="KW-0966">Cell projection</keyword>
<accession>A0AAV2K928</accession>
<keyword evidence="10" id="KW-0009">Actin-binding</keyword>
<evidence type="ECO:0000256" key="13">
    <source>
        <dbReference type="ARBA" id="ARBA00030694"/>
    </source>
</evidence>
<name>A0AAV2K928_KNICA</name>
<comment type="subcellular location">
    <subcellularLocation>
        <location evidence="1">Cell projection</location>
        <location evidence="1">Podosome</location>
    </subcellularLocation>
    <subcellularLocation>
        <location evidence="2">Cytoplasm</location>
        <location evidence="2">Cytoskeleton</location>
    </subcellularLocation>
</comment>
<evidence type="ECO:0000256" key="3">
    <source>
        <dbReference type="ARBA" id="ARBA00008418"/>
    </source>
</evidence>
<protein>
    <recommendedName>
        <fullName evidence="4">Scinderin</fullName>
    </recommendedName>
    <alternativeName>
        <fullName evidence="13">Adseverin</fullName>
    </alternativeName>
</protein>
<dbReference type="PANTHER" id="PTHR11977:SF78">
    <property type="entry name" value="SCINDERIN"/>
    <property type="match status" value="1"/>
</dbReference>
<dbReference type="CDD" id="cd11290">
    <property type="entry name" value="gelsolin_S1_like"/>
    <property type="match status" value="1"/>
</dbReference>
<dbReference type="GO" id="GO:0051014">
    <property type="term" value="P:actin filament severing"/>
    <property type="evidence" value="ECO:0007669"/>
    <property type="project" value="TreeGrafter"/>
</dbReference>
<keyword evidence="9" id="KW-0965">Cell junction</keyword>
<evidence type="ECO:0000256" key="11">
    <source>
        <dbReference type="ARBA" id="ARBA00023212"/>
    </source>
</evidence>
<evidence type="ECO:0000256" key="8">
    <source>
        <dbReference type="ARBA" id="ARBA00022837"/>
    </source>
</evidence>
<feature type="domain" description="Gelsolin-like" evidence="14">
    <location>
        <begin position="23"/>
        <end position="103"/>
    </location>
</feature>
<gene>
    <name evidence="15" type="ORF">KC01_LOCUS14504</name>
</gene>
<dbReference type="PANTHER" id="PTHR11977">
    <property type="entry name" value="VILLIN"/>
    <property type="match status" value="1"/>
</dbReference>
<evidence type="ECO:0000256" key="2">
    <source>
        <dbReference type="ARBA" id="ARBA00004245"/>
    </source>
</evidence>
<keyword evidence="8" id="KW-0106">Calcium</keyword>
<evidence type="ECO:0000313" key="16">
    <source>
        <dbReference type="Proteomes" id="UP001497482"/>
    </source>
</evidence>
<comment type="similarity">
    <text evidence="3">Belongs to the villin/gelsolin family.</text>
</comment>
<dbReference type="SMART" id="SM00262">
    <property type="entry name" value="GEL"/>
    <property type="match status" value="1"/>
</dbReference>
<dbReference type="FunFam" id="3.40.20.10:FF:000002">
    <property type="entry name" value="Gelsolin"/>
    <property type="match status" value="1"/>
</dbReference>
<keyword evidence="6" id="KW-0963">Cytoplasm</keyword>
<evidence type="ECO:0000256" key="10">
    <source>
        <dbReference type="ARBA" id="ARBA00023203"/>
    </source>
</evidence>
<dbReference type="SUPFAM" id="SSF55753">
    <property type="entry name" value="Actin depolymerizing proteins"/>
    <property type="match status" value="1"/>
</dbReference>
<evidence type="ECO:0000259" key="14">
    <source>
        <dbReference type="Pfam" id="PF00626"/>
    </source>
</evidence>
<evidence type="ECO:0000256" key="1">
    <source>
        <dbReference type="ARBA" id="ARBA00004188"/>
    </source>
</evidence>
<dbReference type="GO" id="GO:0002102">
    <property type="term" value="C:podosome"/>
    <property type="evidence" value="ECO:0007669"/>
    <property type="project" value="UniProtKB-SubCell"/>
</dbReference>
<evidence type="ECO:0000256" key="12">
    <source>
        <dbReference type="ARBA" id="ARBA00023273"/>
    </source>
</evidence>
<keyword evidence="5" id="KW-0117">Actin capping</keyword>
<dbReference type="GO" id="GO:0030031">
    <property type="term" value="P:cell projection assembly"/>
    <property type="evidence" value="ECO:0007669"/>
    <property type="project" value="TreeGrafter"/>
</dbReference>
<dbReference type="AlphaFoldDB" id="A0AAV2K928"/>
<dbReference type="Gene3D" id="3.40.20.10">
    <property type="entry name" value="Severin"/>
    <property type="match status" value="1"/>
</dbReference>
<dbReference type="PRINTS" id="PR00597">
    <property type="entry name" value="GELSOLIN"/>
</dbReference>
<proteinExistence type="inferred from homology"/>
<dbReference type="GO" id="GO:0008154">
    <property type="term" value="P:actin polymerization or depolymerization"/>
    <property type="evidence" value="ECO:0007669"/>
    <property type="project" value="TreeGrafter"/>
</dbReference>
<evidence type="ECO:0000256" key="9">
    <source>
        <dbReference type="ARBA" id="ARBA00022949"/>
    </source>
</evidence>
<dbReference type="InterPro" id="IPR029006">
    <property type="entry name" value="ADF-H/Gelsolin-like_dom_sf"/>
</dbReference>
<evidence type="ECO:0000256" key="6">
    <source>
        <dbReference type="ARBA" id="ARBA00022490"/>
    </source>
</evidence>
<dbReference type="EMBL" id="OZ035838">
    <property type="protein sequence ID" value="CAL1584127.1"/>
    <property type="molecule type" value="Genomic_DNA"/>
</dbReference>
<evidence type="ECO:0000313" key="15">
    <source>
        <dbReference type="EMBL" id="CAL1584127.1"/>
    </source>
</evidence>
<dbReference type="Proteomes" id="UP001497482">
    <property type="component" value="Chromosome 16"/>
</dbReference>
<keyword evidence="7" id="KW-0677">Repeat</keyword>
<evidence type="ECO:0000256" key="5">
    <source>
        <dbReference type="ARBA" id="ARBA00022467"/>
    </source>
</evidence>
<evidence type="ECO:0000256" key="7">
    <source>
        <dbReference type="ARBA" id="ARBA00022737"/>
    </source>
</evidence>
<dbReference type="GO" id="GO:0005737">
    <property type="term" value="C:cytoplasm"/>
    <property type="evidence" value="ECO:0007669"/>
    <property type="project" value="TreeGrafter"/>
</dbReference>
<dbReference type="GO" id="GO:0007417">
    <property type="term" value="P:central nervous system development"/>
    <property type="evidence" value="ECO:0007669"/>
    <property type="project" value="TreeGrafter"/>
</dbReference>
<keyword evidence="16" id="KW-1185">Reference proteome</keyword>
<dbReference type="InterPro" id="IPR007123">
    <property type="entry name" value="Gelsolin-like_dom"/>
</dbReference>
<sequence length="118" mass="13373">MVQHKEFSKAQQVGLHIWRIENMELVAVPDSLHGSFYTGDAYVILNTAKQRDTYFYQLHFWLGKECSQDESTAATIFTVQLDDHLGGKPALYRELQGVESTAFTSYFKGGITYKVTAS</sequence>
<dbReference type="Pfam" id="PF00626">
    <property type="entry name" value="Gelsolin"/>
    <property type="match status" value="1"/>
</dbReference>
<dbReference type="GO" id="GO:0051016">
    <property type="term" value="P:barbed-end actin filament capping"/>
    <property type="evidence" value="ECO:0007669"/>
    <property type="project" value="TreeGrafter"/>
</dbReference>
<dbReference type="InterPro" id="IPR007122">
    <property type="entry name" value="Villin/Gelsolin"/>
</dbReference>
<dbReference type="GO" id="GO:0005546">
    <property type="term" value="F:phosphatidylinositol-4,5-bisphosphate binding"/>
    <property type="evidence" value="ECO:0007669"/>
    <property type="project" value="TreeGrafter"/>
</dbReference>
<reference evidence="15 16" key="1">
    <citation type="submission" date="2024-04" db="EMBL/GenBank/DDBJ databases">
        <authorList>
            <person name="Waldvogel A.-M."/>
            <person name="Schoenle A."/>
        </authorList>
    </citation>
    <scope>NUCLEOTIDE SEQUENCE [LARGE SCALE GENOMIC DNA]</scope>
</reference>
<evidence type="ECO:0000256" key="4">
    <source>
        <dbReference type="ARBA" id="ARBA00014288"/>
    </source>
</evidence>